<evidence type="ECO:0000313" key="2">
    <source>
        <dbReference type="Proteomes" id="UP000218263"/>
    </source>
</evidence>
<keyword evidence="2" id="KW-1185">Reference proteome</keyword>
<dbReference type="OrthoDB" id="1062680at2"/>
<dbReference type="RefSeq" id="WP_096352940.1">
    <property type="nucleotide sequence ID" value="NZ_AP017313.1"/>
</dbReference>
<dbReference type="Proteomes" id="UP000218263">
    <property type="component" value="Chromosome"/>
</dbReference>
<gene>
    <name evidence="1" type="ORF">MgSA37_03025</name>
</gene>
<name>A0A0X8X360_9SPHI</name>
<sequence>MKKITSGCCLLVLFLFCCKKPYNPPVITSASSYLVVEGVINSGNDSTIIKLSKTVNLNAQVTLNPLPGATVTVESDQSVSWGLTGDNNGNYVAPGLNLPATGKYRLSIKTADGRQYLSDFIIVKPTPPIDSIGYTVKNKGIELYVNSHDPANNTHYYRWDYNETWLFHSKYESHFMVDPSTNNIVPRPSDKGVYYCYANDASSNILLNSTAKLSKDEVYQSPLTTIPFSSEKLEVTYSVLVRQYALTGDAYQFYLNIQKNTEQLGSIFDAQPSQLQGNIHNVADAAEPVIGYISITNVQSKRIFLTSAIVPINTTTNYPYDCEQDTALYRNKQGYNDVQNILINQPVTDLPTRALFTPTGVIYGFLYSTPDCTDCTLRGTTKAPSFWR</sequence>
<evidence type="ECO:0000313" key="1">
    <source>
        <dbReference type="EMBL" id="BAU54846.1"/>
    </source>
</evidence>
<organism evidence="1 2">
    <name type="scientific">Mucilaginibacter gotjawali</name>
    <dbReference type="NCBI Taxonomy" id="1550579"/>
    <lineage>
        <taxon>Bacteria</taxon>
        <taxon>Pseudomonadati</taxon>
        <taxon>Bacteroidota</taxon>
        <taxon>Sphingobacteriia</taxon>
        <taxon>Sphingobacteriales</taxon>
        <taxon>Sphingobacteriaceae</taxon>
        <taxon>Mucilaginibacter</taxon>
    </lineage>
</organism>
<dbReference type="InterPro" id="IPR025345">
    <property type="entry name" value="DUF4249"/>
</dbReference>
<reference evidence="1 2" key="1">
    <citation type="submission" date="2015-12" db="EMBL/GenBank/DDBJ databases">
        <title>Genome sequence of Mucilaginibacter gotjawali.</title>
        <authorList>
            <person name="Lee J.S."/>
            <person name="Lee K.C."/>
            <person name="Kim K.K."/>
            <person name="Lee B.W."/>
        </authorList>
    </citation>
    <scope>NUCLEOTIDE SEQUENCE [LARGE SCALE GENOMIC DNA]</scope>
    <source>
        <strain evidence="1 2">SA3-7</strain>
    </source>
</reference>
<accession>A0A0X8X360</accession>
<protein>
    <submittedName>
        <fullName evidence="1">Uncharacterized protein</fullName>
    </submittedName>
</protein>
<dbReference type="KEGG" id="mgot:MgSA37_03025"/>
<dbReference type="Pfam" id="PF14054">
    <property type="entry name" value="DUF4249"/>
    <property type="match status" value="1"/>
</dbReference>
<dbReference type="EMBL" id="AP017313">
    <property type="protein sequence ID" value="BAU54846.1"/>
    <property type="molecule type" value="Genomic_DNA"/>
</dbReference>
<dbReference type="AlphaFoldDB" id="A0A0X8X360"/>
<proteinExistence type="predicted"/>